<proteinExistence type="predicted"/>
<keyword evidence="2" id="KW-1185">Reference proteome</keyword>
<dbReference type="Gene3D" id="2.60.120.200">
    <property type="match status" value="1"/>
</dbReference>
<dbReference type="EMBL" id="BIFT01000001">
    <property type="protein sequence ID" value="GCE28249.1"/>
    <property type="molecule type" value="Genomic_DNA"/>
</dbReference>
<evidence type="ECO:0008006" key="3">
    <source>
        <dbReference type="Google" id="ProtNLM"/>
    </source>
</evidence>
<protein>
    <recommendedName>
        <fullName evidence="3">GH16 domain-containing protein</fullName>
    </recommendedName>
</protein>
<comment type="caution">
    <text evidence="1">The sequence shown here is derived from an EMBL/GenBank/DDBJ whole genome shotgun (WGS) entry which is preliminary data.</text>
</comment>
<gene>
    <name evidence="1" type="ORF">KDA_37330</name>
</gene>
<dbReference type="AlphaFoldDB" id="A0A402BAA8"/>
<organism evidence="1 2">
    <name type="scientific">Dictyobacter alpinus</name>
    <dbReference type="NCBI Taxonomy" id="2014873"/>
    <lineage>
        <taxon>Bacteria</taxon>
        <taxon>Bacillati</taxon>
        <taxon>Chloroflexota</taxon>
        <taxon>Ktedonobacteria</taxon>
        <taxon>Ktedonobacterales</taxon>
        <taxon>Dictyobacteraceae</taxon>
        <taxon>Dictyobacter</taxon>
    </lineage>
</organism>
<dbReference type="OrthoDB" id="160693at2"/>
<accession>A0A402BAA8</accession>
<reference evidence="2" key="1">
    <citation type="submission" date="2018-12" db="EMBL/GenBank/DDBJ databases">
        <title>Tengunoibacter tsumagoiensis gen. nov., sp. nov., Dictyobacter kobayashii sp. nov., D. alpinus sp. nov., and D. joshuensis sp. nov. and description of Dictyobacteraceae fam. nov. within the order Ktedonobacterales isolated from Tengu-no-mugimeshi.</title>
        <authorList>
            <person name="Wang C.M."/>
            <person name="Zheng Y."/>
            <person name="Sakai Y."/>
            <person name="Toyoda A."/>
            <person name="Minakuchi Y."/>
            <person name="Abe K."/>
            <person name="Yokota A."/>
            <person name="Yabe S."/>
        </authorList>
    </citation>
    <scope>NUCLEOTIDE SEQUENCE [LARGE SCALE GENOMIC DNA]</scope>
    <source>
        <strain evidence="2">Uno16</strain>
    </source>
</reference>
<name>A0A402BAA8_9CHLR</name>
<dbReference type="InterPro" id="IPR013320">
    <property type="entry name" value="ConA-like_dom_sf"/>
</dbReference>
<sequence length="236" mass="26036">MQLAETADGAYADAQIDDYGQLARSQFPWRPPLRMEVRARSSAPAANAETTAQDLSVLRGTAGFGFWNYPFSVRGDILMLPEAVWFFYASPPSNMALVPGIPGWGWKAQVVHSMRPGALLATLPTALATGWGRLSRDTAPAARWLQRLSGTREALLDVDMTGWHTYTLEWYPKVARFWVDGIHVLTAPNPPTRALGFVAWLDNQYAVATPQGSLRFGAIATPEQWFAIDSININTN</sequence>
<dbReference type="Proteomes" id="UP000287171">
    <property type="component" value="Unassembled WGS sequence"/>
</dbReference>
<dbReference type="SUPFAM" id="SSF49899">
    <property type="entry name" value="Concanavalin A-like lectins/glucanases"/>
    <property type="match status" value="1"/>
</dbReference>
<dbReference type="RefSeq" id="WP_126628491.1">
    <property type="nucleotide sequence ID" value="NZ_BIFT01000001.1"/>
</dbReference>
<evidence type="ECO:0000313" key="1">
    <source>
        <dbReference type="EMBL" id="GCE28249.1"/>
    </source>
</evidence>
<evidence type="ECO:0000313" key="2">
    <source>
        <dbReference type="Proteomes" id="UP000287171"/>
    </source>
</evidence>